<feature type="domain" description="Heparan-alpha-glucosaminide N-acetyltransferase catalytic" evidence="2">
    <location>
        <begin position="10"/>
        <end position="227"/>
    </location>
</feature>
<keyword evidence="1" id="KW-0472">Membrane</keyword>
<dbReference type="STRING" id="1122214.Mame_03520"/>
<evidence type="ECO:0000313" key="3">
    <source>
        <dbReference type="EMBL" id="AQZ52825.1"/>
    </source>
</evidence>
<feature type="transmembrane region" description="Helical" evidence="1">
    <location>
        <begin position="108"/>
        <end position="128"/>
    </location>
</feature>
<proteinExistence type="predicted"/>
<dbReference type="EMBL" id="CP020330">
    <property type="protein sequence ID" value="AQZ52825.1"/>
    <property type="molecule type" value="Genomic_DNA"/>
</dbReference>
<dbReference type="Pfam" id="PF07786">
    <property type="entry name" value="HGSNAT_cat"/>
    <property type="match status" value="1"/>
</dbReference>
<dbReference type="AlphaFoldDB" id="A0A1U9Z534"/>
<accession>A0A1U9Z534</accession>
<evidence type="ECO:0000313" key="4">
    <source>
        <dbReference type="Proteomes" id="UP000191135"/>
    </source>
</evidence>
<feature type="transmembrane region" description="Helical" evidence="1">
    <location>
        <begin position="82"/>
        <end position="102"/>
    </location>
</feature>
<dbReference type="KEGG" id="mmed:Mame_03520"/>
<keyword evidence="1" id="KW-0812">Transmembrane</keyword>
<sequence length="308" mass="33790">MSETIVQRRRIHAIDAARGIALIAMAIYHFTWDLDFFGYVRSGLATTGGWAIFAHLIAGSFLFVAGYSLWMAQGGGIRMASFLKRLGILVLASLAISIVSWFTTPDAVIYFGILHNIAVASIIGLFFLRVPALVTLVVAVVALILPHYVSFDALDPRWLAWIGMAAHPPSSNDYVPLFPWIGPFLAGLAVSKLSLDWLKRQKQVPKNENILTFFGRHSLVFYLLHQPILFGLVYAATLVVPPDPSPAYISSCQASCERTDDAAFCASYCACTLDTLKEEGLLGPLMRNQTTEQDAVALGRISMMCSSR</sequence>
<protein>
    <submittedName>
        <fullName evidence="3">Putative membrane protein</fullName>
    </submittedName>
</protein>
<dbReference type="eggNOG" id="COG3503">
    <property type="taxonomic scope" value="Bacteria"/>
</dbReference>
<gene>
    <name evidence="3" type="ORF">Mame_03520</name>
</gene>
<dbReference type="OrthoDB" id="9807591at2"/>
<dbReference type="Proteomes" id="UP000191135">
    <property type="component" value="Chromosome"/>
</dbReference>
<keyword evidence="1" id="KW-1133">Transmembrane helix</keyword>
<reference evidence="3 4" key="1">
    <citation type="submission" date="2017-03" db="EMBL/GenBank/DDBJ databases">
        <title>Foreign affairs: Plasmid Transfer between Roseobacters and Rhizobia.</title>
        <authorList>
            <person name="Bartling P."/>
            <person name="Bunk B."/>
            <person name="Overmann J."/>
            <person name="Brinkmann H."/>
            <person name="Petersen J."/>
        </authorList>
    </citation>
    <scope>NUCLEOTIDE SEQUENCE [LARGE SCALE GENOMIC DNA]</scope>
    <source>
        <strain evidence="3 4">MACL11</strain>
    </source>
</reference>
<evidence type="ECO:0000256" key="1">
    <source>
        <dbReference type="SAM" id="Phobius"/>
    </source>
</evidence>
<name>A0A1U9Z534_9HYPH</name>
<feature type="transmembrane region" description="Helical" evidence="1">
    <location>
        <begin position="219"/>
        <end position="240"/>
    </location>
</feature>
<dbReference type="InterPro" id="IPR012429">
    <property type="entry name" value="HGSNAT_cat"/>
</dbReference>
<feature type="transmembrane region" description="Helical" evidence="1">
    <location>
        <begin position="133"/>
        <end position="151"/>
    </location>
</feature>
<organism evidence="3 4">
    <name type="scientific">Martelella mediterranea DSM 17316</name>
    <dbReference type="NCBI Taxonomy" id="1122214"/>
    <lineage>
        <taxon>Bacteria</taxon>
        <taxon>Pseudomonadati</taxon>
        <taxon>Pseudomonadota</taxon>
        <taxon>Alphaproteobacteria</taxon>
        <taxon>Hyphomicrobiales</taxon>
        <taxon>Aurantimonadaceae</taxon>
        <taxon>Martelella</taxon>
    </lineage>
</organism>
<dbReference type="RefSeq" id="WP_018066568.1">
    <property type="nucleotide sequence ID" value="NZ_AQWH01000025.1"/>
</dbReference>
<keyword evidence="4" id="KW-1185">Reference proteome</keyword>
<evidence type="ECO:0000259" key="2">
    <source>
        <dbReference type="Pfam" id="PF07786"/>
    </source>
</evidence>
<feature type="transmembrane region" description="Helical" evidence="1">
    <location>
        <begin position="177"/>
        <end position="198"/>
    </location>
</feature>
<feature type="transmembrane region" description="Helical" evidence="1">
    <location>
        <begin position="12"/>
        <end position="30"/>
    </location>
</feature>
<feature type="transmembrane region" description="Helical" evidence="1">
    <location>
        <begin position="50"/>
        <end position="70"/>
    </location>
</feature>